<evidence type="ECO:0000256" key="2">
    <source>
        <dbReference type="ARBA" id="ARBA00023125"/>
    </source>
</evidence>
<dbReference type="PANTHER" id="PTHR30146">
    <property type="entry name" value="LACI-RELATED TRANSCRIPTIONAL REPRESSOR"/>
    <property type="match status" value="1"/>
</dbReference>
<dbReference type="GO" id="GO:0003700">
    <property type="term" value="F:DNA-binding transcription factor activity"/>
    <property type="evidence" value="ECO:0007669"/>
    <property type="project" value="TreeGrafter"/>
</dbReference>
<evidence type="ECO:0000313" key="5">
    <source>
        <dbReference type="EMBL" id="MPN22480.1"/>
    </source>
</evidence>
<dbReference type="SUPFAM" id="SSF53822">
    <property type="entry name" value="Periplasmic binding protein-like I"/>
    <property type="match status" value="1"/>
</dbReference>
<dbReference type="EMBL" id="VSSQ01070720">
    <property type="protein sequence ID" value="MPN22480.1"/>
    <property type="molecule type" value="Genomic_DNA"/>
</dbReference>
<feature type="domain" description="Transcriptional regulator LacI/GalR-like sensor" evidence="4">
    <location>
        <begin position="31"/>
        <end position="190"/>
    </location>
</feature>
<sequence length="193" mass="20645">MFATVDASPIKSPKVASVAVDNFGAGKDAADILISMGHKNIALVGYFGQPADSTGQRLYGVLESLREHGIGFDERLFEDCDFTLEKARRCTAGLIDKNIPFTALIAMSDTVAMGAMKALHDQGIRVPEDVSVVGFDGIEQGRYCTPSLATICQPAEEIARITVNLIRDVTSGIPGRHILLRGQWQPGGSVIAL</sequence>
<keyword evidence="3" id="KW-0804">Transcription</keyword>
<gene>
    <name evidence="5" type="primary">cytR_27</name>
    <name evidence="5" type="ORF">SDC9_169863</name>
</gene>
<evidence type="ECO:0000256" key="3">
    <source>
        <dbReference type="ARBA" id="ARBA00023163"/>
    </source>
</evidence>
<reference evidence="5" key="1">
    <citation type="submission" date="2019-08" db="EMBL/GenBank/DDBJ databases">
        <authorList>
            <person name="Kucharzyk K."/>
            <person name="Murdoch R.W."/>
            <person name="Higgins S."/>
            <person name="Loffler F."/>
        </authorList>
    </citation>
    <scope>NUCLEOTIDE SEQUENCE</scope>
</reference>
<dbReference type="GO" id="GO:0000976">
    <property type="term" value="F:transcription cis-regulatory region binding"/>
    <property type="evidence" value="ECO:0007669"/>
    <property type="project" value="TreeGrafter"/>
</dbReference>
<dbReference type="InterPro" id="IPR046335">
    <property type="entry name" value="LacI/GalR-like_sensor"/>
</dbReference>
<dbReference type="Pfam" id="PF13377">
    <property type="entry name" value="Peripla_BP_3"/>
    <property type="match status" value="1"/>
</dbReference>
<evidence type="ECO:0000256" key="1">
    <source>
        <dbReference type="ARBA" id="ARBA00023015"/>
    </source>
</evidence>
<keyword evidence="2" id="KW-0238">DNA-binding</keyword>
<dbReference type="InterPro" id="IPR028082">
    <property type="entry name" value="Peripla_BP_I"/>
</dbReference>
<name>A0A645G8Z9_9ZZZZ</name>
<comment type="caution">
    <text evidence="5">The sequence shown here is derived from an EMBL/GenBank/DDBJ whole genome shotgun (WGS) entry which is preliminary data.</text>
</comment>
<evidence type="ECO:0000259" key="4">
    <source>
        <dbReference type="Pfam" id="PF13377"/>
    </source>
</evidence>
<dbReference type="PANTHER" id="PTHR30146:SF109">
    <property type="entry name" value="HTH-TYPE TRANSCRIPTIONAL REGULATOR GALS"/>
    <property type="match status" value="1"/>
</dbReference>
<accession>A0A645G8Z9</accession>
<keyword evidence="1" id="KW-0805">Transcription regulation</keyword>
<protein>
    <submittedName>
        <fullName evidence="5">HTH-type transcriptional repressor CytR</fullName>
    </submittedName>
</protein>
<dbReference type="AlphaFoldDB" id="A0A645G8Z9"/>
<dbReference type="CDD" id="cd06267">
    <property type="entry name" value="PBP1_LacI_sugar_binding-like"/>
    <property type="match status" value="1"/>
</dbReference>
<proteinExistence type="predicted"/>
<organism evidence="5">
    <name type="scientific">bioreactor metagenome</name>
    <dbReference type="NCBI Taxonomy" id="1076179"/>
    <lineage>
        <taxon>unclassified sequences</taxon>
        <taxon>metagenomes</taxon>
        <taxon>ecological metagenomes</taxon>
    </lineage>
</organism>
<dbReference type="Gene3D" id="3.40.50.2300">
    <property type="match status" value="2"/>
</dbReference>